<dbReference type="AlphaFoldDB" id="A0A1W0CC37"/>
<comment type="subcellular location">
    <subcellularLocation>
        <location evidence="1">Cell membrane</location>
        <topology evidence="1">Multi-pass membrane protein</topology>
    </subcellularLocation>
</comment>
<reference evidence="7 10" key="2">
    <citation type="submission" date="2021-03" db="EMBL/GenBank/DDBJ databases">
        <title>First Case of infection caused by Chromobacterium haemolyticum derived from water in China.</title>
        <authorList>
            <person name="Chen J."/>
            <person name="Liu C."/>
        </authorList>
    </citation>
    <scope>NUCLEOTIDE SEQUENCE [LARGE SCALE GENOMIC DNA]</scope>
    <source>
        <strain evidence="7 10">WJ-5</strain>
    </source>
</reference>
<accession>A0A1W0CC37</accession>
<dbReference type="EMBL" id="JAFLRD010000006">
    <property type="protein sequence ID" value="MBO0415647.1"/>
    <property type="molecule type" value="Genomic_DNA"/>
</dbReference>
<keyword evidence="10" id="KW-1185">Reference proteome</keyword>
<evidence type="ECO:0000313" key="7">
    <source>
        <dbReference type="EMBL" id="MBO0415647.1"/>
    </source>
</evidence>
<feature type="transmembrane region" description="Helical" evidence="6">
    <location>
        <begin position="116"/>
        <end position="142"/>
    </location>
</feature>
<sequence length="209" mass="22221">MFNFSVYLSALGLSIGQIVGIGPQNAFVLRQGIGRSHILPIVAICIVADVFLIACGVMGVGKLLNAIPGFIVTVTWLGAGFILWLGYKAFRSALTPGAMSLAGGVEKDRKRAIRTVLAVTLLNPYTWLDTVVLIGGVSAIYGESAAPSFLLGSLSASVLWFGAIGCFAGKLAPLFQRPQSWRVLDCVIGLVMLFTAFMLLRNYGFEGMA</sequence>
<protein>
    <submittedName>
        <fullName evidence="7">Amino acid transporter</fullName>
    </submittedName>
    <submittedName>
        <fullName evidence="8">Lysine transporter LysE</fullName>
    </submittedName>
</protein>
<keyword evidence="3 6" id="KW-0812">Transmembrane</keyword>
<evidence type="ECO:0000256" key="1">
    <source>
        <dbReference type="ARBA" id="ARBA00004651"/>
    </source>
</evidence>
<keyword evidence="5 6" id="KW-0472">Membrane</keyword>
<evidence type="ECO:0000313" key="9">
    <source>
        <dbReference type="Proteomes" id="UP000192721"/>
    </source>
</evidence>
<evidence type="ECO:0000313" key="10">
    <source>
        <dbReference type="Proteomes" id="UP000664349"/>
    </source>
</evidence>
<feature type="transmembrane region" description="Helical" evidence="6">
    <location>
        <begin position="66"/>
        <end position="87"/>
    </location>
</feature>
<evidence type="ECO:0000256" key="5">
    <source>
        <dbReference type="ARBA" id="ARBA00023136"/>
    </source>
</evidence>
<reference evidence="8 9" key="1">
    <citation type="submission" date="2017-02" db="EMBL/GenBank/DDBJ databases">
        <title>Chromobacterium haemolyticum H5244.</title>
        <authorList>
            <person name="Gulvik C.A."/>
        </authorList>
    </citation>
    <scope>NUCLEOTIDE SEQUENCE [LARGE SCALE GENOMIC DNA]</scope>
    <source>
        <strain evidence="8 9">H5244</strain>
    </source>
</reference>
<keyword evidence="2" id="KW-1003">Cell membrane</keyword>
<dbReference type="InterPro" id="IPR001123">
    <property type="entry name" value="LeuE-type"/>
</dbReference>
<evidence type="ECO:0000256" key="3">
    <source>
        <dbReference type="ARBA" id="ARBA00022692"/>
    </source>
</evidence>
<proteinExistence type="predicted"/>
<evidence type="ECO:0000313" key="8">
    <source>
        <dbReference type="EMBL" id="OQS32271.1"/>
    </source>
</evidence>
<keyword evidence="4 6" id="KW-1133">Transmembrane helix</keyword>
<evidence type="ECO:0000256" key="2">
    <source>
        <dbReference type="ARBA" id="ARBA00022475"/>
    </source>
</evidence>
<evidence type="ECO:0000256" key="6">
    <source>
        <dbReference type="SAM" id="Phobius"/>
    </source>
</evidence>
<evidence type="ECO:0000256" key="4">
    <source>
        <dbReference type="ARBA" id="ARBA00022989"/>
    </source>
</evidence>
<dbReference type="PANTHER" id="PTHR30086">
    <property type="entry name" value="ARGININE EXPORTER PROTEIN ARGO"/>
    <property type="match status" value="1"/>
</dbReference>
<feature type="transmembrane region" description="Helical" evidence="6">
    <location>
        <begin position="6"/>
        <end position="26"/>
    </location>
</feature>
<dbReference type="RefSeq" id="WP_019100668.1">
    <property type="nucleotide sequence ID" value="NZ_CAEE01000154.1"/>
</dbReference>
<dbReference type="Proteomes" id="UP000192721">
    <property type="component" value="Unassembled WGS sequence"/>
</dbReference>
<name>A0A1W0CC37_9NEIS</name>
<dbReference type="PANTHER" id="PTHR30086:SF20">
    <property type="entry name" value="ARGININE EXPORTER PROTEIN ARGO-RELATED"/>
    <property type="match status" value="1"/>
</dbReference>
<dbReference type="OrthoDB" id="5638726at2"/>
<feature type="transmembrane region" description="Helical" evidence="6">
    <location>
        <begin position="148"/>
        <end position="169"/>
    </location>
</feature>
<gene>
    <name evidence="8" type="ORF">B0T45_21990</name>
    <name evidence="7" type="ORF">J1C50_08985</name>
</gene>
<dbReference type="Pfam" id="PF01810">
    <property type="entry name" value="LysE"/>
    <property type="match status" value="1"/>
</dbReference>
<dbReference type="Proteomes" id="UP000664349">
    <property type="component" value="Unassembled WGS sequence"/>
</dbReference>
<feature type="transmembrane region" description="Helical" evidence="6">
    <location>
        <begin position="181"/>
        <end position="200"/>
    </location>
</feature>
<dbReference type="GO" id="GO:0005886">
    <property type="term" value="C:plasma membrane"/>
    <property type="evidence" value="ECO:0007669"/>
    <property type="project" value="UniProtKB-SubCell"/>
</dbReference>
<dbReference type="EMBL" id="MUKV01000048">
    <property type="protein sequence ID" value="OQS32271.1"/>
    <property type="molecule type" value="Genomic_DNA"/>
</dbReference>
<feature type="transmembrane region" description="Helical" evidence="6">
    <location>
        <begin position="38"/>
        <end position="60"/>
    </location>
</feature>
<organism evidence="8 9">
    <name type="scientific">Chromobacterium haemolyticum</name>
    <dbReference type="NCBI Taxonomy" id="394935"/>
    <lineage>
        <taxon>Bacteria</taxon>
        <taxon>Pseudomonadati</taxon>
        <taxon>Pseudomonadota</taxon>
        <taxon>Betaproteobacteria</taxon>
        <taxon>Neisseriales</taxon>
        <taxon>Chromobacteriaceae</taxon>
        <taxon>Chromobacterium</taxon>
    </lineage>
</organism>
<dbReference type="GO" id="GO:0015171">
    <property type="term" value="F:amino acid transmembrane transporter activity"/>
    <property type="evidence" value="ECO:0007669"/>
    <property type="project" value="TreeGrafter"/>
</dbReference>
<comment type="caution">
    <text evidence="8">The sequence shown here is derived from an EMBL/GenBank/DDBJ whole genome shotgun (WGS) entry which is preliminary data.</text>
</comment>